<name>A0A0B8P7H1_9VIBR</name>
<dbReference type="Proteomes" id="UP000031670">
    <property type="component" value="Unassembled WGS sequence"/>
</dbReference>
<reference evidence="1 2" key="1">
    <citation type="submission" date="2015-01" db="EMBL/GenBank/DDBJ databases">
        <title>Vibrio sp. C5 JCM 19232 whole genome shotgun sequence.</title>
        <authorList>
            <person name="Sawabe T."/>
            <person name="Meirelles P."/>
            <person name="Feng G."/>
            <person name="Sayaka M."/>
            <person name="Hattori M."/>
            <person name="Ohkuma M."/>
        </authorList>
    </citation>
    <scope>NUCLEOTIDE SEQUENCE [LARGE SCALE GENOMIC DNA]</scope>
    <source>
        <strain evidence="1 2">JCM19232</strain>
    </source>
</reference>
<organism evidence="1 2">
    <name type="scientific">Vibrio ishigakensis</name>
    <dbReference type="NCBI Taxonomy" id="1481914"/>
    <lineage>
        <taxon>Bacteria</taxon>
        <taxon>Pseudomonadati</taxon>
        <taxon>Pseudomonadota</taxon>
        <taxon>Gammaproteobacteria</taxon>
        <taxon>Vibrionales</taxon>
        <taxon>Vibrionaceae</taxon>
        <taxon>Vibrio</taxon>
    </lineage>
</organism>
<evidence type="ECO:0008006" key="3">
    <source>
        <dbReference type="Google" id="ProtNLM"/>
    </source>
</evidence>
<evidence type="ECO:0000313" key="2">
    <source>
        <dbReference type="Proteomes" id="UP000031670"/>
    </source>
</evidence>
<reference evidence="1 2" key="2">
    <citation type="submission" date="2015-01" db="EMBL/GenBank/DDBJ databases">
        <authorList>
            <consortium name="NBRP consortium"/>
            <person name="Sawabe T."/>
            <person name="Meirelles P."/>
            <person name="Feng G."/>
            <person name="Sayaka M."/>
            <person name="Hattori M."/>
            <person name="Ohkuma M."/>
        </authorList>
    </citation>
    <scope>NUCLEOTIDE SEQUENCE [LARGE SCALE GENOMIC DNA]</scope>
    <source>
        <strain evidence="1 2">JCM19232</strain>
    </source>
</reference>
<dbReference type="EMBL" id="BBSA01000001">
    <property type="protein sequence ID" value="GAM60482.1"/>
    <property type="molecule type" value="Genomic_DNA"/>
</dbReference>
<proteinExistence type="predicted"/>
<dbReference type="AlphaFoldDB" id="A0A0B8P7H1"/>
<comment type="caution">
    <text evidence="1">The sequence shown here is derived from an EMBL/GenBank/DDBJ whole genome shotgun (WGS) entry which is preliminary data.</text>
</comment>
<evidence type="ECO:0000313" key="1">
    <source>
        <dbReference type="EMBL" id="GAM60482.1"/>
    </source>
</evidence>
<accession>A0A0B8P7H1</accession>
<protein>
    <recommendedName>
        <fullName evidence="3">Glycine-zipper-containing OmpA-like membrane domain-containing protein</fullName>
    </recommendedName>
</protein>
<gene>
    <name evidence="1" type="ORF">JCM19232_815</name>
</gene>
<sequence length="142" mass="14821">MKLKHLSPLLLSFPIVCIAGGGHLVDERSKIAFDYDTVSSEVAQNELVECQQLATSTQSNVQETTKGSGAIGAAKGAAKGATVMAIAGESGSDGAKVGAAVGVVKGRRDSKKATQQAMAYNEQQYATVLRNCMVDKKYVALN</sequence>